<evidence type="ECO:0000256" key="7">
    <source>
        <dbReference type="SAM" id="Phobius"/>
    </source>
</evidence>
<reference evidence="9 10" key="1">
    <citation type="submission" date="2020-12" db="EMBL/GenBank/DDBJ databases">
        <title>Bacterial novel species Pedobacter sp. SD-b isolated from soil.</title>
        <authorList>
            <person name="Jung H.-Y."/>
        </authorList>
    </citation>
    <scope>NUCLEOTIDE SEQUENCE [LARGE SCALE GENOMIC DNA]</scope>
    <source>
        <strain evidence="9 10">SD-b</strain>
    </source>
</reference>
<feature type="transmembrane region" description="Helical" evidence="7">
    <location>
        <begin position="64"/>
        <end position="85"/>
    </location>
</feature>
<comment type="subcellular location">
    <subcellularLocation>
        <location evidence="1">Cell membrane</location>
        <topology evidence="1">Multi-pass membrane protein</topology>
    </subcellularLocation>
</comment>
<evidence type="ECO:0000259" key="8">
    <source>
        <dbReference type="Pfam" id="PF04239"/>
    </source>
</evidence>
<keyword evidence="10" id="KW-1185">Reference proteome</keyword>
<gene>
    <name evidence="9" type="ORF">I5M32_15560</name>
</gene>
<feature type="transmembrane region" description="Helical" evidence="7">
    <location>
        <begin position="39"/>
        <end position="58"/>
    </location>
</feature>
<comment type="caution">
    <text evidence="9">The sequence shown here is derived from an EMBL/GenBank/DDBJ whole genome shotgun (WGS) entry which is preliminary data.</text>
</comment>
<evidence type="ECO:0000256" key="4">
    <source>
        <dbReference type="ARBA" id="ARBA00022692"/>
    </source>
</evidence>
<keyword evidence="4 7" id="KW-0812">Transmembrane</keyword>
<keyword evidence="6 7" id="KW-0472">Membrane</keyword>
<evidence type="ECO:0000313" key="10">
    <source>
        <dbReference type="Proteomes" id="UP000660024"/>
    </source>
</evidence>
<dbReference type="EMBL" id="JAEHFY010000029">
    <property type="protein sequence ID" value="MBK0384384.1"/>
    <property type="molecule type" value="Genomic_DNA"/>
</dbReference>
<dbReference type="InterPro" id="IPR023090">
    <property type="entry name" value="UPF0702_alpha/beta_dom_sf"/>
</dbReference>
<protein>
    <submittedName>
        <fullName evidence="9">DUF421 domain-containing protein</fullName>
    </submittedName>
</protein>
<feature type="domain" description="YetF C-terminal" evidence="8">
    <location>
        <begin position="87"/>
        <end position="156"/>
    </location>
</feature>
<accession>A0ABS1BPT0</accession>
<dbReference type="Gene3D" id="3.30.240.20">
    <property type="entry name" value="bsu07140 like domains"/>
    <property type="match status" value="1"/>
</dbReference>
<dbReference type="Proteomes" id="UP000660024">
    <property type="component" value="Unassembled WGS sequence"/>
</dbReference>
<proteinExistence type="inferred from homology"/>
<evidence type="ECO:0000256" key="5">
    <source>
        <dbReference type="ARBA" id="ARBA00022989"/>
    </source>
</evidence>
<dbReference type="PANTHER" id="PTHR34582:SF6">
    <property type="entry name" value="UPF0702 TRANSMEMBRANE PROTEIN YCAP"/>
    <property type="match status" value="1"/>
</dbReference>
<evidence type="ECO:0000256" key="1">
    <source>
        <dbReference type="ARBA" id="ARBA00004651"/>
    </source>
</evidence>
<keyword evidence="5 7" id="KW-1133">Transmembrane helix</keyword>
<feature type="transmembrane region" description="Helical" evidence="7">
    <location>
        <begin position="6"/>
        <end position="27"/>
    </location>
</feature>
<evidence type="ECO:0000256" key="6">
    <source>
        <dbReference type="ARBA" id="ARBA00023136"/>
    </source>
</evidence>
<organism evidence="9 10">
    <name type="scientific">Pedobacter segetis</name>
    <dbReference type="NCBI Taxonomy" id="2793069"/>
    <lineage>
        <taxon>Bacteria</taxon>
        <taxon>Pseudomonadati</taxon>
        <taxon>Bacteroidota</taxon>
        <taxon>Sphingobacteriia</taxon>
        <taxon>Sphingobacteriales</taxon>
        <taxon>Sphingobacteriaceae</taxon>
        <taxon>Pedobacter</taxon>
    </lineage>
</organism>
<evidence type="ECO:0000256" key="3">
    <source>
        <dbReference type="ARBA" id="ARBA00022475"/>
    </source>
</evidence>
<keyword evidence="3" id="KW-1003">Cell membrane</keyword>
<sequence>MSNLPYSFLLEVLFRCVVIYIVLLSILKLSGRRGIKQLSIFELVIILTFGSAAGDPLFYEDVGLIPAICVFIIILGLYRATTYLVSKSKKAERWLEGKPIYLIKDGEFSIDEFSKESMALDEFFAELRLRNISHIGQVDLAILETTGEISIFYLPNDKVKYGLPTLPHLFYERQVKLYANKNYACRFCGKIEKPETETTKCICPRCGKQDWVVAINDKKIS</sequence>
<dbReference type="PANTHER" id="PTHR34582">
    <property type="entry name" value="UPF0702 TRANSMEMBRANE PROTEIN YCAP"/>
    <property type="match status" value="1"/>
</dbReference>
<dbReference type="InterPro" id="IPR007353">
    <property type="entry name" value="DUF421"/>
</dbReference>
<evidence type="ECO:0000256" key="2">
    <source>
        <dbReference type="ARBA" id="ARBA00006448"/>
    </source>
</evidence>
<comment type="similarity">
    <text evidence="2">Belongs to the UPF0702 family.</text>
</comment>
<dbReference type="Pfam" id="PF04239">
    <property type="entry name" value="DUF421"/>
    <property type="match status" value="1"/>
</dbReference>
<evidence type="ECO:0000313" key="9">
    <source>
        <dbReference type="EMBL" id="MBK0384384.1"/>
    </source>
</evidence>
<name>A0ABS1BPT0_9SPHI</name>